<dbReference type="InterPro" id="IPR005843">
    <property type="entry name" value="A-D-PHexomutase_C"/>
</dbReference>
<dbReference type="GO" id="GO:0005975">
    <property type="term" value="P:carbohydrate metabolic process"/>
    <property type="evidence" value="ECO:0007669"/>
    <property type="project" value="InterPro"/>
</dbReference>
<evidence type="ECO:0000259" key="9">
    <source>
        <dbReference type="Pfam" id="PF02878"/>
    </source>
</evidence>
<dbReference type="PRINTS" id="PR00509">
    <property type="entry name" value="PGMPMM"/>
</dbReference>
<feature type="domain" description="Alpha-D-phosphohexomutase alpha/beta/alpha" evidence="9">
    <location>
        <begin position="49"/>
        <end position="186"/>
    </location>
</feature>
<organism evidence="12 13">
    <name type="scientific">Mucilaginibacter galii</name>
    <dbReference type="NCBI Taxonomy" id="2005073"/>
    <lineage>
        <taxon>Bacteria</taxon>
        <taxon>Pseudomonadati</taxon>
        <taxon>Bacteroidota</taxon>
        <taxon>Sphingobacteriia</taxon>
        <taxon>Sphingobacteriales</taxon>
        <taxon>Sphingobacteriaceae</taxon>
        <taxon>Mucilaginibacter</taxon>
    </lineage>
</organism>
<proteinExistence type="inferred from homology"/>
<dbReference type="GO" id="GO:0000287">
    <property type="term" value="F:magnesium ion binding"/>
    <property type="evidence" value="ECO:0007669"/>
    <property type="project" value="InterPro"/>
</dbReference>
<dbReference type="SUPFAM" id="SSF55957">
    <property type="entry name" value="Phosphoglucomutase, C-terminal domain"/>
    <property type="match status" value="1"/>
</dbReference>
<evidence type="ECO:0000256" key="4">
    <source>
        <dbReference type="ARBA" id="ARBA00022723"/>
    </source>
</evidence>
<reference evidence="12" key="2">
    <citation type="submission" date="2020-09" db="EMBL/GenBank/DDBJ databases">
        <authorList>
            <person name="Sun Q."/>
            <person name="Sedlacek I."/>
        </authorList>
    </citation>
    <scope>NUCLEOTIDE SEQUENCE</scope>
    <source>
        <strain evidence="12">CCM 8711</strain>
    </source>
</reference>
<name>A0A917N2R6_9SPHI</name>
<dbReference type="GO" id="GO:0008973">
    <property type="term" value="F:phosphopentomutase activity"/>
    <property type="evidence" value="ECO:0007669"/>
    <property type="project" value="TreeGrafter"/>
</dbReference>
<reference evidence="12" key="1">
    <citation type="journal article" date="2014" name="Int. J. Syst. Evol. Microbiol.">
        <title>Complete genome sequence of Corynebacterium casei LMG S-19264T (=DSM 44701T), isolated from a smear-ripened cheese.</title>
        <authorList>
            <consortium name="US DOE Joint Genome Institute (JGI-PGF)"/>
            <person name="Walter F."/>
            <person name="Albersmeier A."/>
            <person name="Kalinowski J."/>
            <person name="Ruckert C."/>
        </authorList>
    </citation>
    <scope>NUCLEOTIDE SEQUENCE</scope>
    <source>
        <strain evidence="12">CCM 8711</strain>
    </source>
</reference>
<comment type="similarity">
    <text evidence="2 7">Belongs to the phosphohexose mutase family.</text>
</comment>
<keyword evidence="3" id="KW-0597">Phosphoprotein</keyword>
<evidence type="ECO:0000256" key="2">
    <source>
        <dbReference type="ARBA" id="ARBA00010231"/>
    </source>
</evidence>
<dbReference type="Gene3D" id="3.30.310.50">
    <property type="entry name" value="Alpha-D-phosphohexomutase, C-terminal domain"/>
    <property type="match status" value="1"/>
</dbReference>
<keyword evidence="4 7" id="KW-0479">Metal-binding</keyword>
<evidence type="ECO:0000256" key="1">
    <source>
        <dbReference type="ARBA" id="ARBA00001946"/>
    </source>
</evidence>
<dbReference type="InterPro" id="IPR016055">
    <property type="entry name" value="A-D-PHexomutase_a/b/a-I/II/III"/>
</dbReference>
<dbReference type="PANTHER" id="PTHR45745:SF1">
    <property type="entry name" value="PHOSPHOGLUCOMUTASE 2B-RELATED"/>
    <property type="match status" value="1"/>
</dbReference>
<evidence type="ECO:0000256" key="7">
    <source>
        <dbReference type="RuleBase" id="RU004326"/>
    </source>
</evidence>
<dbReference type="InterPro" id="IPR005844">
    <property type="entry name" value="A-D-PHexomutase_a/b/a-I"/>
</dbReference>
<accession>A0A917N2R6</accession>
<comment type="cofactor">
    <cofactor evidence="1">
        <name>Mg(2+)</name>
        <dbReference type="ChEBI" id="CHEBI:18420"/>
    </cofactor>
</comment>
<dbReference type="InterPro" id="IPR005845">
    <property type="entry name" value="A-D-PHexomutase_a/b/a-II"/>
</dbReference>
<dbReference type="Proteomes" id="UP000662074">
    <property type="component" value="Unassembled WGS sequence"/>
</dbReference>
<evidence type="ECO:0000313" key="12">
    <source>
        <dbReference type="EMBL" id="GGI50347.1"/>
    </source>
</evidence>
<dbReference type="InterPro" id="IPR016066">
    <property type="entry name" value="A-D-PHexomutase_CS"/>
</dbReference>
<dbReference type="Pfam" id="PF00408">
    <property type="entry name" value="PGM_PMM_IV"/>
    <property type="match status" value="1"/>
</dbReference>
<feature type="domain" description="Alpha-D-phosphohexomutase C-terminal" evidence="8">
    <location>
        <begin position="517"/>
        <end position="546"/>
    </location>
</feature>
<dbReference type="CDD" id="cd05799">
    <property type="entry name" value="PGM2"/>
    <property type="match status" value="1"/>
</dbReference>
<keyword evidence="13" id="KW-1185">Reference proteome</keyword>
<dbReference type="PANTHER" id="PTHR45745">
    <property type="entry name" value="PHOSPHOMANNOMUTASE 45A"/>
    <property type="match status" value="1"/>
</dbReference>
<dbReference type="PROSITE" id="PS00710">
    <property type="entry name" value="PGM_PMM"/>
    <property type="match status" value="1"/>
</dbReference>
<comment type="caution">
    <text evidence="12">The sequence shown here is derived from an EMBL/GenBank/DDBJ whole genome shotgun (WGS) entry which is preliminary data.</text>
</comment>
<dbReference type="InterPro" id="IPR005841">
    <property type="entry name" value="Alpha-D-phosphohexomutase_SF"/>
</dbReference>
<dbReference type="InterPro" id="IPR005846">
    <property type="entry name" value="A-D-PHexomutase_a/b/a-III"/>
</dbReference>
<evidence type="ECO:0000259" key="11">
    <source>
        <dbReference type="Pfam" id="PF02880"/>
    </source>
</evidence>
<sequence length="578" mass="63510">MQELDPAVLAKANQWLQGNYDADVKAQIQKLLDDKAYADLTDSFYRDLEFGTGGLRGLMGPGSNRVNKYTIGAATQGLANYLNKTYPGEKIKVAIAHDSRNNSDLLAGITADVFSANGIHVYFFSALRPTPELSFAIRHLGCKSGVMLTASHNPKEYNGYKAYGEDGGQFVSPADKAVLSEVAAITSIDDVKFTRVDENVELIGEEIDQLYLDKITELSVSPDAIKRQKDLKIVYSPIHGTGITLVPKALKQFGFENVILVDEQTTPDGNFPTVVYPNPEEKEALTLALKKAQEVDADLVLATDPDADRVGIAVKNDSGEFVLLNGNQTGSLLINYLLTAWQEKGKLTGNEYIVKTIVTSYLIDAIAEKKGVKCYNTLTGFKYIGELMTKFEGKQTFIGGGEESYGYLIGELVRDKDAVVSAAFISEMTAFYKDKGSSLFEALADTYLEYGFYKERLISITKKGKSGAEEIVAMIEKFRTNPPATLAGSKVTVFKDYEKRTETDLVNNTTKPIELPKSDVLQFITEDGSILSARPSGTEPKIKFYCSVNTKLESKEAYHTTEQQLDAKIDTIIKDLGV</sequence>
<dbReference type="Pfam" id="PF02880">
    <property type="entry name" value="PGM_PMM_III"/>
    <property type="match status" value="1"/>
</dbReference>
<evidence type="ECO:0000256" key="5">
    <source>
        <dbReference type="ARBA" id="ARBA00022842"/>
    </source>
</evidence>
<evidence type="ECO:0000313" key="13">
    <source>
        <dbReference type="Proteomes" id="UP000662074"/>
    </source>
</evidence>
<keyword evidence="6" id="KW-0413">Isomerase</keyword>
<dbReference type="InterPro" id="IPR036900">
    <property type="entry name" value="A-D-PHexomutase_C_sf"/>
</dbReference>
<dbReference type="Pfam" id="PF02879">
    <property type="entry name" value="PGM_PMM_II"/>
    <property type="match status" value="1"/>
</dbReference>
<dbReference type="EMBL" id="BMDO01000003">
    <property type="protein sequence ID" value="GGI50347.1"/>
    <property type="molecule type" value="Genomic_DNA"/>
</dbReference>
<dbReference type="AlphaFoldDB" id="A0A917N2R6"/>
<protein>
    <submittedName>
        <fullName evidence="12">Phosphoglucomutase</fullName>
    </submittedName>
</protein>
<feature type="domain" description="Alpha-D-phosphohexomutase alpha/beta/alpha" evidence="11">
    <location>
        <begin position="325"/>
        <end position="446"/>
    </location>
</feature>
<evidence type="ECO:0000256" key="6">
    <source>
        <dbReference type="ARBA" id="ARBA00023235"/>
    </source>
</evidence>
<evidence type="ECO:0000256" key="3">
    <source>
        <dbReference type="ARBA" id="ARBA00022553"/>
    </source>
</evidence>
<dbReference type="Pfam" id="PF02878">
    <property type="entry name" value="PGM_PMM_I"/>
    <property type="match status" value="1"/>
</dbReference>
<feature type="domain" description="Alpha-D-phosphohexomutase alpha/beta/alpha" evidence="10">
    <location>
        <begin position="211"/>
        <end position="315"/>
    </location>
</feature>
<dbReference type="Gene3D" id="3.40.120.10">
    <property type="entry name" value="Alpha-D-Glucose-1,6-Bisphosphate, subunit A, domain 3"/>
    <property type="match status" value="3"/>
</dbReference>
<dbReference type="SUPFAM" id="SSF53738">
    <property type="entry name" value="Phosphoglucomutase, first 3 domains"/>
    <property type="match status" value="3"/>
</dbReference>
<gene>
    <name evidence="12" type="ORF">GCM10011425_15590</name>
</gene>
<evidence type="ECO:0000259" key="10">
    <source>
        <dbReference type="Pfam" id="PF02879"/>
    </source>
</evidence>
<evidence type="ECO:0000259" key="8">
    <source>
        <dbReference type="Pfam" id="PF00408"/>
    </source>
</evidence>
<keyword evidence="5 7" id="KW-0460">Magnesium</keyword>
<dbReference type="GO" id="GO:0006166">
    <property type="term" value="P:purine ribonucleoside salvage"/>
    <property type="evidence" value="ECO:0007669"/>
    <property type="project" value="TreeGrafter"/>
</dbReference>
<dbReference type="RefSeq" id="WP_188415448.1">
    <property type="nucleotide sequence ID" value="NZ_BMDO01000003.1"/>
</dbReference>